<evidence type="ECO:0000259" key="7">
    <source>
        <dbReference type="Pfam" id="PF05231"/>
    </source>
</evidence>
<comment type="subcellular location">
    <subcellularLocation>
        <location evidence="1">Cell membrane</location>
        <topology evidence="1">Multi-pass membrane protein</topology>
    </subcellularLocation>
</comment>
<dbReference type="RefSeq" id="WP_266152191.1">
    <property type="nucleotide sequence ID" value="NZ_CP064028.1"/>
</dbReference>
<name>A0ABV9BZD2_9GAMM</name>
<evidence type="ECO:0000256" key="4">
    <source>
        <dbReference type="ARBA" id="ARBA00022989"/>
    </source>
</evidence>
<protein>
    <submittedName>
        <fullName evidence="8">MASE1 domain-containing protein</fullName>
    </submittedName>
</protein>
<evidence type="ECO:0000256" key="1">
    <source>
        <dbReference type="ARBA" id="ARBA00004651"/>
    </source>
</evidence>
<feature type="transmembrane region" description="Helical" evidence="6">
    <location>
        <begin position="187"/>
        <end position="207"/>
    </location>
</feature>
<keyword evidence="3 6" id="KW-0812">Transmembrane</keyword>
<organism evidence="8 9">
    <name type="scientific">Dyella halodurans</name>
    <dbReference type="NCBI Taxonomy" id="1920171"/>
    <lineage>
        <taxon>Bacteria</taxon>
        <taxon>Pseudomonadati</taxon>
        <taxon>Pseudomonadota</taxon>
        <taxon>Gammaproteobacteria</taxon>
        <taxon>Lysobacterales</taxon>
        <taxon>Rhodanobacteraceae</taxon>
        <taxon>Dyella</taxon>
    </lineage>
</organism>
<feature type="transmembrane region" description="Helical" evidence="6">
    <location>
        <begin position="262"/>
        <end position="282"/>
    </location>
</feature>
<dbReference type="Proteomes" id="UP001595961">
    <property type="component" value="Unassembled WGS sequence"/>
</dbReference>
<feature type="transmembrane region" description="Helical" evidence="6">
    <location>
        <begin position="6"/>
        <end position="22"/>
    </location>
</feature>
<dbReference type="Pfam" id="PF05231">
    <property type="entry name" value="MASE1"/>
    <property type="match status" value="1"/>
</dbReference>
<evidence type="ECO:0000313" key="8">
    <source>
        <dbReference type="EMBL" id="MFC4526081.1"/>
    </source>
</evidence>
<evidence type="ECO:0000256" key="5">
    <source>
        <dbReference type="ARBA" id="ARBA00023136"/>
    </source>
</evidence>
<sequence>MWLRYVAVSLAFGLGGVLFRYLSIRHWIILSGFHVSVLLLTRYRYWPALLAGEGARLAYISWTCIDQFGLTWSLLNLLPSIAFIMPLVFVCRERWHLFPTRTTVHIGVLLSTALLAAGIITLNTLGMIAVTPFPPGYVVHWGEVAAQVVLGNYLGILTIAPLALLLHQKLSAGSWRRLWRRVGESRLVFESVFLVLPVLSLLVWVGLDQPATRQFTQVAMFLPVVALALRHGWAGAAVGGSLASVALMVLMPQRNDPSTLQAEVVIAFAISTMLLVGARIAVLDRRAGNERIDVRQAIALAQRNVQTGELQLLMTSQVLEQIRETVHATCAMMLASMRHLAPAFDERHYRRQALIAQDQLYRLADSLYPVAWRERGLPAALREGTIPRVLGEVGIGYWCDLRGPLNLLPPAIHIAIYRITCEAVSEACAQKNISDIDLRLRCGERQGRCWIVLRISFRANAEHVARIRWEDLLPRVVLRTTSGLGRQAIEDRAATFEGQVRERTFGDSRQMSVILYAPSTAGGA</sequence>
<evidence type="ECO:0000256" key="3">
    <source>
        <dbReference type="ARBA" id="ARBA00022692"/>
    </source>
</evidence>
<evidence type="ECO:0000313" key="9">
    <source>
        <dbReference type="Proteomes" id="UP001595961"/>
    </source>
</evidence>
<evidence type="ECO:0000256" key="2">
    <source>
        <dbReference type="ARBA" id="ARBA00022475"/>
    </source>
</evidence>
<feature type="transmembrane region" description="Helical" evidence="6">
    <location>
        <begin position="70"/>
        <end position="91"/>
    </location>
</feature>
<proteinExistence type="predicted"/>
<accession>A0ABV9BZD2</accession>
<evidence type="ECO:0000256" key="6">
    <source>
        <dbReference type="SAM" id="Phobius"/>
    </source>
</evidence>
<feature type="domain" description="MASE1" evidence="7">
    <location>
        <begin position="27"/>
        <end position="276"/>
    </location>
</feature>
<comment type="caution">
    <text evidence="8">The sequence shown here is derived from an EMBL/GenBank/DDBJ whole genome shotgun (WGS) entry which is preliminary data.</text>
</comment>
<feature type="transmembrane region" description="Helical" evidence="6">
    <location>
        <begin position="227"/>
        <end position="250"/>
    </location>
</feature>
<keyword evidence="5 6" id="KW-0472">Membrane</keyword>
<dbReference type="InterPro" id="IPR007895">
    <property type="entry name" value="MASE1"/>
</dbReference>
<keyword evidence="9" id="KW-1185">Reference proteome</keyword>
<keyword evidence="2" id="KW-1003">Cell membrane</keyword>
<gene>
    <name evidence="8" type="ORF">ACFO5W_05470</name>
</gene>
<reference evidence="9" key="1">
    <citation type="journal article" date="2019" name="Int. J. Syst. Evol. Microbiol.">
        <title>The Global Catalogue of Microorganisms (GCM) 10K type strain sequencing project: providing services to taxonomists for standard genome sequencing and annotation.</title>
        <authorList>
            <consortium name="The Broad Institute Genomics Platform"/>
            <consortium name="The Broad Institute Genome Sequencing Center for Infectious Disease"/>
            <person name="Wu L."/>
            <person name="Ma J."/>
        </authorList>
    </citation>
    <scope>NUCLEOTIDE SEQUENCE [LARGE SCALE GENOMIC DNA]</scope>
    <source>
        <strain evidence="9">CCM 4481</strain>
    </source>
</reference>
<dbReference type="EMBL" id="JBHSGA010000009">
    <property type="protein sequence ID" value="MFC4526081.1"/>
    <property type="molecule type" value="Genomic_DNA"/>
</dbReference>
<keyword evidence="4 6" id="KW-1133">Transmembrane helix</keyword>
<feature type="transmembrane region" description="Helical" evidence="6">
    <location>
        <begin position="103"/>
        <end position="125"/>
    </location>
</feature>
<feature type="transmembrane region" description="Helical" evidence="6">
    <location>
        <begin position="145"/>
        <end position="166"/>
    </location>
</feature>